<feature type="region of interest" description="Disordered" evidence="5">
    <location>
        <begin position="260"/>
        <end position="279"/>
    </location>
</feature>
<dbReference type="Proteomes" id="UP000312032">
    <property type="component" value="Unassembled WGS sequence"/>
</dbReference>
<sequence>MKIAFLGTGRMGTELALHLINAGHELTVYNRTKDKTARLAEAGAKVADTPEEAVSAAEIVVTSLFGPDTVREVVVTPGLIPAGVTWVDTTTISPDDAREFASAVDTYVHAPVVGTLGPARKGALGVYVGGADEERRQQAAELVKPWAEANVERLVVVDSAAQAATGKLLANLALAVSIQGVKEALYLGAAEGLEAEATLKMLNFTGLEFMKNMKAPFILGERETDPGDFSVNAIAKDVRLMLDTAEESLPATRAALDSLSAQQEAGRGEQDFSSVAVYR</sequence>
<dbReference type="InterPro" id="IPR029154">
    <property type="entry name" value="HIBADH-like_NADP-bd"/>
</dbReference>
<dbReference type="InterPro" id="IPR036291">
    <property type="entry name" value="NAD(P)-bd_dom_sf"/>
</dbReference>
<evidence type="ECO:0000256" key="3">
    <source>
        <dbReference type="ARBA" id="ARBA00023027"/>
    </source>
</evidence>
<dbReference type="SUPFAM" id="SSF51735">
    <property type="entry name" value="NAD(P)-binding Rossmann-fold domains"/>
    <property type="match status" value="1"/>
</dbReference>
<feature type="domain" description="3-hydroxyisobutyrate dehydrogenase-like NAD-binding" evidence="7">
    <location>
        <begin position="163"/>
        <end position="276"/>
    </location>
</feature>
<keyword evidence="2" id="KW-0560">Oxidoreductase</keyword>
<dbReference type="GO" id="GO:0050661">
    <property type="term" value="F:NADP binding"/>
    <property type="evidence" value="ECO:0007669"/>
    <property type="project" value="InterPro"/>
</dbReference>
<gene>
    <name evidence="8" type="ORF">FHE74_06370</name>
</gene>
<dbReference type="InterPro" id="IPR013328">
    <property type="entry name" value="6PGD_dom2"/>
</dbReference>
<keyword evidence="9" id="KW-1185">Reference proteome</keyword>
<evidence type="ECO:0000259" key="7">
    <source>
        <dbReference type="Pfam" id="PF14833"/>
    </source>
</evidence>
<evidence type="ECO:0000313" key="9">
    <source>
        <dbReference type="Proteomes" id="UP000312032"/>
    </source>
</evidence>
<dbReference type="InterPro" id="IPR051265">
    <property type="entry name" value="HIBADH-related_NP60_sf"/>
</dbReference>
<evidence type="ECO:0000256" key="5">
    <source>
        <dbReference type="SAM" id="MobiDB-lite"/>
    </source>
</evidence>
<dbReference type="PANTHER" id="PTHR43580:SF2">
    <property type="entry name" value="CYTOKINE-LIKE NUCLEAR FACTOR N-PAC"/>
    <property type="match status" value="1"/>
</dbReference>
<name>A0A5C4U4L5_9CORY</name>
<dbReference type="Pfam" id="PF03446">
    <property type="entry name" value="NAD_binding_2"/>
    <property type="match status" value="1"/>
</dbReference>
<feature type="domain" description="6-phosphogluconate dehydrogenase NADP-binding" evidence="6">
    <location>
        <begin position="2"/>
        <end position="147"/>
    </location>
</feature>
<dbReference type="GO" id="GO:0051287">
    <property type="term" value="F:NAD binding"/>
    <property type="evidence" value="ECO:0007669"/>
    <property type="project" value="InterPro"/>
</dbReference>
<dbReference type="SUPFAM" id="SSF48179">
    <property type="entry name" value="6-phosphogluconate dehydrogenase C-terminal domain-like"/>
    <property type="match status" value="1"/>
</dbReference>
<accession>A0A5C4U4L5</accession>
<dbReference type="GO" id="GO:0016491">
    <property type="term" value="F:oxidoreductase activity"/>
    <property type="evidence" value="ECO:0007669"/>
    <property type="project" value="UniProtKB-KW"/>
</dbReference>
<dbReference type="AlphaFoldDB" id="A0A5C4U4L5"/>
<dbReference type="EMBL" id="VDHJ01000008">
    <property type="protein sequence ID" value="TNL97293.1"/>
    <property type="molecule type" value="Genomic_DNA"/>
</dbReference>
<dbReference type="InterPro" id="IPR008927">
    <property type="entry name" value="6-PGluconate_DH-like_C_sf"/>
</dbReference>
<dbReference type="InterPro" id="IPR006115">
    <property type="entry name" value="6PGDH_NADP-bd"/>
</dbReference>
<reference evidence="8 9" key="1">
    <citation type="submission" date="2019-06" db="EMBL/GenBank/DDBJ databases">
        <authorList>
            <person name="Li J."/>
        </authorList>
    </citation>
    <scope>NUCLEOTIDE SEQUENCE [LARGE SCALE GENOMIC DNA]</scope>
    <source>
        <strain evidence="8 9">LMG 28165</strain>
    </source>
</reference>
<comment type="caution">
    <text evidence="8">The sequence shown here is derived from an EMBL/GenBank/DDBJ whole genome shotgun (WGS) entry which is preliminary data.</text>
</comment>
<dbReference type="Gene3D" id="1.10.1040.10">
    <property type="entry name" value="N-(1-d-carboxylethyl)-l-norvaline Dehydrogenase, domain 2"/>
    <property type="match status" value="1"/>
</dbReference>
<comment type="similarity">
    <text evidence="1">Belongs to the HIBADH-related family.</text>
</comment>
<dbReference type="PIRSF" id="PIRSF000103">
    <property type="entry name" value="HIBADH"/>
    <property type="match status" value="1"/>
</dbReference>
<evidence type="ECO:0000313" key="8">
    <source>
        <dbReference type="EMBL" id="TNL97293.1"/>
    </source>
</evidence>
<evidence type="ECO:0000256" key="4">
    <source>
        <dbReference type="PIRSR" id="PIRSR000103-1"/>
    </source>
</evidence>
<dbReference type="Pfam" id="PF14833">
    <property type="entry name" value="NAD_binding_11"/>
    <property type="match status" value="1"/>
</dbReference>
<evidence type="ECO:0000259" key="6">
    <source>
        <dbReference type="Pfam" id="PF03446"/>
    </source>
</evidence>
<evidence type="ECO:0000256" key="2">
    <source>
        <dbReference type="ARBA" id="ARBA00023002"/>
    </source>
</evidence>
<dbReference type="OrthoDB" id="3185659at2"/>
<dbReference type="InterPro" id="IPR015815">
    <property type="entry name" value="HIBADH-related"/>
</dbReference>
<dbReference type="RefSeq" id="WP_139465675.1">
    <property type="nucleotide sequence ID" value="NZ_VDHJ01000008.1"/>
</dbReference>
<feature type="active site" evidence="4">
    <location>
        <position position="167"/>
    </location>
</feature>
<protein>
    <submittedName>
        <fullName evidence="8">NAD(P)-dependent oxidoreductase</fullName>
    </submittedName>
</protein>
<dbReference type="PANTHER" id="PTHR43580">
    <property type="entry name" value="OXIDOREDUCTASE GLYR1-RELATED"/>
    <property type="match status" value="1"/>
</dbReference>
<dbReference type="Gene3D" id="3.40.50.720">
    <property type="entry name" value="NAD(P)-binding Rossmann-like Domain"/>
    <property type="match status" value="1"/>
</dbReference>
<proteinExistence type="inferred from homology"/>
<organism evidence="8 9">
    <name type="scientific">Corynebacterium tapiri</name>
    <dbReference type="NCBI Taxonomy" id="1448266"/>
    <lineage>
        <taxon>Bacteria</taxon>
        <taxon>Bacillati</taxon>
        <taxon>Actinomycetota</taxon>
        <taxon>Actinomycetes</taxon>
        <taxon>Mycobacteriales</taxon>
        <taxon>Corynebacteriaceae</taxon>
        <taxon>Corynebacterium</taxon>
    </lineage>
</organism>
<keyword evidence="3" id="KW-0520">NAD</keyword>
<evidence type="ECO:0000256" key="1">
    <source>
        <dbReference type="ARBA" id="ARBA00009080"/>
    </source>
</evidence>